<gene>
    <name evidence="2" type="ORF">FFV09_18415</name>
</gene>
<accession>A0A4Y6UY21</accession>
<dbReference type="PANTHER" id="PTHR43745">
    <property type="entry name" value="NITROREDUCTASE MJ1384-RELATED"/>
    <property type="match status" value="1"/>
</dbReference>
<keyword evidence="3" id="KW-1185">Reference proteome</keyword>
<sequence>MSQLNRYSLAPDLIITYVDGKPKLHLPSVKRTFEVDWKVCELISMITSDSKSLKSLFIEETELKIIDQLFKNGILIDKQASQNSKIKQMVMEWQDWDESSWFLHLQTKNTKFETTEEGRIQNVEKFRETASSPPQYFKCNCSSSSISLPLSTKLSDQTLINSFMQRRTCRRFSGNPISLQDLADVLFYTGGILFTNDTHSYGTVAKNSSPSPGGRHATELYTMVNACEGLKNGSYHYCQKHHALHLIEEEENIRPFLNEVLYGQDYFLDAAVTVFYTSVLNRLKWKYKTSKVYRLMHLETGHYAQNFLLTGSALNLGVFVTAAFKDSLIEKKLGICGINEVAMYVSGIGHSVPDKATRSDIEYAKIVPEDVEIRLPIGEHS</sequence>
<dbReference type="PANTHER" id="PTHR43745:SF2">
    <property type="entry name" value="NITROREDUCTASE MJ1384-RELATED"/>
    <property type="match status" value="1"/>
</dbReference>
<dbReference type="Pfam" id="PF00881">
    <property type="entry name" value="Nitroreductase"/>
    <property type="match status" value="1"/>
</dbReference>
<reference evidence="2 3" key="1">
    <citation type="submission" date="2019-06" db="EMBL/GenBank/DDBJ databases">
        <title>Saccharibacillus brassicae sp. nov., an endophytic bacterium isolated from Chinese cabbage seeds (Brassica pekinensis).</title>
        <authorList>
            <person name="Jiang L."/>
            <person name="Lee J."/>
            <person name="Kim S.W."/>
        </authorList>
    </citation>
    <scope>NUCLEOTIDE SEQUENCE [LARGE SCALE GENOMIC DNA]</scope>
    <source>
        <strain evidence="3">KCTC 43072 / ATSA2</strain>
    </source>
</reference>
<dbReference type="NCBIfam" id="TIGR03605">
    <property type="entry name" value="antibiot_sagB"/>
    <property type="match status" value="1"/>
</dbReference>
<proteinExistence type="predicted"/>
<evidence type="ECO:0000313" key="2">
    <source>
        <dbReference type="EMBL" id="QDH22643.1"/>
    </source>
</evidence>
<dbReference type="AlphaFoldDB" id="A0A4Y6UY21"/>
<dbReference type="GO" id="GO:0016491">
    <property type="term" value="F:oxidoreductase activity"/>
    <property type="evidence" value="ECO:0007669"/>
    <property type="project" value="InterPro"/>
</dbReference>
<dbReference type="Proteomes" id="UP000316968">
    <property type="component" value="Chromosome"/>
</dbReference>
<feature type="domain" description="Nitroreductase" evidence="1">
    <location>
        <begin position="164"/>
        <end position="349"/>
    </location>
</feature>
<dbReference type="InterPro" id="IPR000415">
    <property type="entry name" value="Nitroreductase-like"/>
</dbReference>
<dbReference type="Gene3D" id="3.40.109.10">
    <property type="entry name" value="NADH Oxidase"/>
    <property type="match status" value="1"/>
</dbReference>
<evidence type="ECO:0000313" key="3">
    <source>
        <dbReference type="Proteomes" id="UP000316968"/>
    </source>
</evidence>
<dbReference type="InterPro" id="IPR029479">
    <property type="entry name" value="Nitroreductase"/>
</dbReference>
<dbReference type="SUPFAM" id="SSF55469">
    <property type="entry name" value="FMN-dependent nitroreductase-like"/>
    <property type="match status" value="1"/>
</dbReference>
<dbReference type="OrthoDB" id="9801593at2"/>
<dbReference type="InterPro" id="IPR052544">
    <property type="entry name" value="Bacteriocin_Proc_Enz"/>
</dbReference>
<dbReference type="RefSeq" id="WP_141449185.1">
    <property type="nucleotide sequence ID" value="NZ_CP041217.1"/>
</dbReference>
<dbReference type="KEGG" id="saca:FFV09_18415"/>
<organism evidence="2 3">
    <name type="scientific">Saccharibacillus brassicae</name>
    <dbReference type="NCBI Taxonomy" id="2583377"/>
    <lineage>
        <taxon>Bacteria</taxon>
        <taxon>Bacillati</taxon>
        <taxon>Bacillota</taxon>
        <taxon>Bacilli</taxon>
        <taxon>Bacillales</taxon>
        <taxon>Paenibacillaceae</taxon>
        <taxon>Saccharibacillus</taxon>
    </lineage>
</organism>
<dbReference type="InterPro" id="IPR020051">
    <property type="entry name" value="SagB-type_dehydrogenase"/>
</dbReference>
<name>A0A4Y6UY21_SACBS</name>
<evidence type="ECO:0000259" key="1">
    <source>
        <dbReference type="Pfam" id="PF00881"/>
    </source>
</evidence>
<protein>
    <submittedName>
        <fullName evidence="2">SagB/ThcOx family dehydrogenase</fullName>
    </submittedName>
</protein>
<dbReference type="CDD" id="cd02142">
    <property type="entry name" value="McbC_SagB-like_oxidoreductase"/>
    <property type="match status" value="1"/>
</dbReference>
<dbReference type="EMBL" id="CP041217">
    <property type="protein sequence ID" value="QDH22643.1"/>
    <property type="molecule type" value="Genomic_DNA"/>
</dbReference>